<dbReference type="Pfam" id="PF01063">
    <property type="entry name" value="Aminotran_4"/>
    <property type="match status" value="1"/>
</dbReference>
<proteinExistence type="predicted"/>
<dbReference type="EMBL" id="GDJX01002182">
    <property type="protein sequence ID" value="JAT65754.1"/>
    <property type="molecule type" value="Transcribed_RNA"/>
</dbReference>
<accession>A0A1D1ZAU4</accession>
<dbReference type="InterPro" id="IPR043132">
    <property type="entry name" value="BCAT-like_C"/>
</dbReference>
<protein>
    <submittedName>
        <fullName evidence="1">Capsid assembly protein U30</fullName>
    </submittedName>
</protein>
<sequence length="345" mass="37600">MAAANGRLLVVNGVLQSPGAPSVSAFLEAMPGAYTTTRTHGGASAVLFWERHLRRLAASARILAEARADAPFVSRFLDPPSRLRQLVDDSVRVGLRGAMNARAPEGGFGGEELAITALLSGWGEEEAGARGLDVHVHIGFYAPQVFGVGARLAVAGRGREMAEAKSSEWVRVRKCMEKLRPPLTTELLLSNDGDRILEGSVTNFFVVCRRKVTKSDLDESLSGSDDQYSVQVQTAPVSDGVLPGVIRQLVIEICSKKEIPFQEVAPSWAECELWEEAFITNSLRLLQHVEIIQAPASCDKLDLKTWRQVTWVEKQFEGPGIITTEIQRAILEQAVIDGFPISSLL</sequence>
<dbReference type="InterPro" id="IPR001544">
    <property type="entry name" value="Aminotrans_IV"/>
</dbReference>
<dbReference type="PANTHER" id="PTHR47703">
    <property type="entry name" value="D-AMINOACID AMINOTRANSFERASE-LIKE PLP-DEPENDENT ENZYMES SUPERFAMILY PROTEIN"/>
    <property type="match status" value="1"/>
</dbReference>
<evidence type="ECO:0000313" key="1">
    <source>
        <dbReference type="EMBL" id="JAT64013.1"/>
    </source>
</evidence>
<dbReference type="InterPro" id="IPR043131">
    <property type="entry name" value="BCAT-like_N"/>
</dbReference>
<dbReference type="Gene3D" id="3.20.10.10">
    <property type="entry name" value="D-amino Acid Aminotransferase, subunit A, domain 2"/>
    <property type="match status" value="1"/>
</dbReference>
<dbReference type="GO" id="GO:0003824">
    <property type="term" value="F:catalytic activity"/>
    <property type="evidence" value="ECO:0007669"/>
    <property type="project" value="InterPro"/>
</dbReference>
<dbReference type="InterPro" id="IPR036038">
    <property type="entry name" value="Aminotransferase-like"/>
</dbReference>
<dbReference type="EMBL" id="GDJX01003923">
    <property type="protein sequence ID" value="JAT64013.1"/>
    <property type="molecule type" value="Transcribed_RNA"/>
</dbReference>
<organism evidence="1">
    <name type="scientific">Anthurium amnicola</name>
    <dbReference type="NCBI Taxonomy" id="1678845"/>
    <lineage>
        <taxon>Eukaryota</taxon>
        <taxon>Viridiplantae</taxon>
        <taxon>Streptophyta</taxon>
        <taxon>Embryophyta</taxon>
        <taxon>Tracheophyta</taxon>
        <taxon>Spermatophyta</taxon>
        <taxon>Magnoliopsida</taxon>
        <taxon>Liliopsida</taxon>
        <taxon>Araceae</taxon>
        <taxon>Pothoideae</taxon>
        <taxon>Potheae</taxon>
        <taxon>Anthurium</taxon>
    </lineage>
</organism>
<reference evidence="1" key="1">
    <citation type="submission" date="2015-07" db="EMBL/GenBank/DDBJ databases">
        <title>Transcriptome Assembly of Anthurium amnicola.</title>
        <authorList>
            <person name="Suzuki J."/>
        </authorList>
    </citation>
    <scope>NUCLEOTIDE SEQUENCE</scope>
</reference>
<dbReference type="SUPFAM" id="SSF56752">
    <property type="entry name" value="D-aminoacid aminotransferase-like PLP-dependent enzymes"/>
    <property type="match status" value="1"/>
</dbReference>
<dbReference type="PANTHER" id="PTHR47703:SF2">
    <property type="entry name" value="D-AMINOACID AMINOTRANSFERASE-LIKE PLP-DEPENDENT ENZYMES SUPERFAMILY PROTEIN"/>
    <property type="match status" value="1"/>
</dbReference>
<name>A0A1D1ZAU4_9ARAE</name>
<dbReference type="AlphaFoldDB" id="A0A1D1ZAU4"/>
<gene>
    <name evidence="1" type="primary">U30_1</name>
    <name evidence="2" type="synonym">U30_4</name>
    <name evidence="1" type="ORF">g.66620</name>
    <name evidence="2" type="ORF">g.66627</name>
</gene>
<evidence type="ECO:0000313" key="2">
    <source>
        <dbReference type="EMBL" id="JAT65754.1"/>
    </source>
</evidence>
<dbReference type="Gene3D" id="3.30.470.10">
    <property type="match status" value="1"/>
</dbReference>